<dbReference type="STRING" id="483218.BACPEC_01032"/>
<keyword evidence="2" id="KW-0560">Oxidoreductase</keyword>
<dbReference type="EMBL" id="ABVQ01000035">
    <property type="protein sequence ID" value="EEC58047.1"/>
    <property type="molecule type" value="Genomic_DNA"/>
</dbReference>
<keyword evidence="5" id="KW-1185">Reference proteome</keyword>
<dbReference type="eggNOG" id="COG0778">
    <property type="taxonomic scope" value="Bacteria"/>
</dbReference>
<accession>B7AQS5</accession>
<dbReference type="PANTHER" id="PTHR43673">
    <property type="entry name" value="NAD(P)H NITROREDUCTASE YDGI-RELATED"/>
    <property type="match status" value="1"/>
</dbReference>
<protein>
    <recommendedName>
        <fullName evidence="3">Nitroreductase domain-containing protein</fullName>
    </recommendedName>
</protein>
<feature type="domain" description="Nitroreductase" evidence="3">
    <location>
        <begin position="7"/>
        <end position="157"/>
    </location>
</feature>
<dbReference type="Pfam" id="PF00881">
    <property type="entry name" value="Nitroreductase"/>
    <property type="match status" value="1"/>
</dbReference>
<dbReference type="Gene3D" id="3.40.109.10">
    <property type="entry name" value="NADH Oxidase"/>
    <property type="match status" value="1"/>
</dbReference>
<evidence type="ECO:0000313" key="5">
    <source>
        <dbReference type="Proteomes" id="UP000003136"/>
    </source>
</evidence>
<name>B7AQS5_9FIRM</name>
<dbReference type="AlphaFoldDB" id="B7AQS5"/>
<evidence type="ECO:0000256" key="2">
    <source>
        <dbReference type="ARBA" id="ARBA00023002"/>
    </source>
</evidence>
<evidence type="ECO:0000313" key="4">
    <source>
        <dbReference type="EMBL" id="EEC58047.1"/>
    </source>
</evidence>
<organism evidence="4 5">
    <name type="scientific">[Bacteroides] pectinophilus ATCC 43243</name>
    <dbReference type="NCBI Taxonomy" id="483218"/>
    <lineage>
        <taxon>Bacteria</taxon>
        <taxon>Bacillati</taxon>
        <taxon>Bacillota</taxon>
        <taxon>Clostridia</taxon>
        <taxon>Eubacteriales</taxon>
    </lineage>
</organism>
<comment type="similarity">
    <text evidence="1">Belongs to the nitroreductase family.</text>
</comment>
<dbReference type="SUPFAM" id="SSF55469">
    <property type="entry name" value="FMN-dependent nitroreductase-like"/>
    <property type="match status" value="1"/>
</dbReference>
<reference evidence="4 5" key="1">
    <citation type="submission" date="2008-11" db="EMBL/GenBank/DDBJ databases">
        <title>Draft genome sequence of Bacteroides pectinophilus (ATCC 43243).</title>
        <authorList>
            <person name="Sudarsanam P."/>
            <person name="Ley R."/>
            <person name="Guruge J."/>
            <person name="Turnbaugh P.J."/>
            <person name="Mahowald M."/>
            <person name="Liep D."/>
            <person name="Gordon J."/>
        </authorList>
    </citation>
    <scope>NUCLEOTIDE SEQUENCE [LARGE SCALE GENOMIC DNA]</scope>
    <source>
        <strain evidence="4 5">ATCC 43243</strain>
    </source>
</reference>
<dbReference type="Proteomes" id="UP000003136">
    <property type="component" value="Unassembled WGS sequence"/>
</dbReference>
<dbReference type="CDD" id="cd02062">
    <property type="entry name" value="Nitro_FMN_reductase"/>
    <property type="match status" value="1"/>
</dbReference>
<dbReference type="InterPro" id="IPR029479">
    <property type="entry name" value="Nitroreductase"/>
</dbReference>
<dbReference type="HOGENOM" id="CLU_070764_7_1_9"/>
<dbReference type="InterPro" id="IPR000415">
    <property type="entry name" value="Nitroreductase-like"/>
</dbReference>
<evidence type="ECO:0000259" key="3">
    <source>
        <dbReference type="Pfam" id="PF00881"/>
    </source>
</evidence>
<sequence>MEFDNVLKERRSVRKYKASAVTGEQLEKLIQAAQYAPSWKNLQTSRYYVIDAPDVVANLKKECLPEFNAANVANAPALIVTTFVKNVSGYTIEGQPRNECGNGWGYYDLGLASANIILEARNQGLDTLIMGIRDGEKIRQMLAIDESEEIVAVIGVGVREDGFEPKMPKRKEMNEVAKFI</sequence>
<evidence type="ECO:0000256" key="1">
    <source>
        <dbReference type="ARBA" id="ARBA00007118"/>
    </source>
</evidence>
<gene>
    <name evidence="4" type="ORF">BACPEC_01032</name>
</gene>
<reference evidence="4 5" key="2">
    <citation type="submission" date="2008-11" db="EMBL/GenBank/DDBJ databases">
        <authorList>
            <person name="Fulton L."/>
            <person name="Clifton S."/>
            <person name="Fulton B."/>
            <person name="Xu J."/>
            <person name="Minx P."/>
            <person name="Pepin K.H."/>
            <person name="Johnson M."/>
            <person name="Bhonagiri V."/>
            <person name="Nash W.E."/>
            <person name="Mardis E.R."/>
            <person name="Wilson R.K."/>
        </authorList>
    </citation>
    <scope>NUCLEOTIDE SEQUENCE [LARGE SCALE GENOMIC DNA]</scope>
    <source>
        <strain evidence="4 5">ATCC 43243</strain>
    </source>
</reference>
<proteinExistence type="inferred from homology"/>
<dbReference type="GO" id="GO:0016491">
    <property type="term" value="F:oxidoreductase activity"/>
    <property type="evidence" value="ECO:0007669"/>
    <property type="project" value="UniProtKB-KW"/>
</dbReference>
<dbReference type="PANTHER" id="PTHR43673:SF10">
    <property type="entry name" value="NADH DEHYDROGENASE_NAD(P)H NITROREDUCTASE XCC3605-RELATED"/>
    <property type="match status" value="1"/>
</dbReference>
<comment type="caution">
    <text evidence="4">The sequence shown here is derived from an EMBL/GenBank/DDBJ whole genome shotgun (WGS) entry which is preliminary data.</text>
</comment>